<reference evidence="3" key="1">
    <citation type="submission" date="2016-10" db="EMBL/GenBank/DDBJ databases">
        <authorList>
            <person name="Varghese N."/>
            <person name="Submissions S."/>
        </authorList>
    </citation>
    <scope>NUCLEOTIDE SEQUENCE [LARGE SCALE GENOMIC DNA]</scope>
    <source>
        <strain evidence="3">DSM 27839</strain>
    </source>
</reference>
<accession>A0A1H3EXK6</accession>
<gene>
    <name evidence="2" type="ORF">SAMN05444358_11294</name>
</gene>
<feature type="domain" description="Bacterial bifunctional deaminase-reductase C-terminal" evidence="1">
    <location>
        <begin position="6"/>
        <end position="169"/>
    </location>
</feature>
<dbReference type="Pfam" id="PF01872">
    <property type="entry name" value="RibD_C"/>
    <property type="match status" value="1"/>
</dbReference>
<evidence type="ECO:0000313" key="3">
    <source>
        <dbReference type="Proteomes" id="UP000183400"/>
    </source>
</evidence>
<dbReference type="SUPFAM" id="SSF53597">
    <property type="entry name" value="Dihydrofolate reductase-like"/>
    <property type="match status" value="1"/>
</dbReference>
<evidence type="ECO:0000313" key="2">
    <source>
        <dbReference type="EMBL" id="SDX83325.1"/>
    </source>
</evidence>
<dbReference type="InterPro" id="IPR002734">
    <property type="entry name" value="RibDG_C"/>
</dbReference>
<protein>
    <submittedName>
        <fullName evidence="2">Dihydrofolate reductase</fullName>
    </submittedName>
</protein>
<dbReference type="AlphaFoldDB" id="A0A1H3EXK6"/>
<dbReference type="STRING" id="985054.SAMN05444358_11294"/>
<dbReference type="RefSeq" id="WP_074739076.1">
    <property type="nucleotide sequence ID" value="NZ_FNNP01000012.1"/>
</dbReference>
<dbReference type="EMBL" id="FNNP01000012">
    <property type="protein sequence ID" value="SDX83325.1"/>
    <property type="molecule type" value="Genomic_DNA"/>
</dbReference>
<dbReference type="InterPro" id="IPR024072">
    <property type="entry name" value="DHFR-like_dom_sf"/>
</dbReference>
<dbReference type="InterPro" id="IPR050765">
    <property type="entry name" value="Riboflavin_Biosynth_HTPR"/>
</dbReference>
<evidence type="ECO:0000259" key="1">
    <source>
        <dbReference type="Pfam" id="PF01872"/>
    </source>
</evidence>
<sequence>MPTGHIMMAMSLDGFVARPDHRLDWLEKQPTADEDHGFVAFQDSVDVIVMGSGSYRTVRGFGVWPYAKPVVVLSRTMTSAEIPDDLRDKVEVSDLAPEDLMKSFDARGFNRVYVDGGAIIRSFLKAGLVEDMRITLVPILIGKGIRIFGETEVDVDLELVSANSFPSGLVDLDYRLKAA</sequence>
<dbReference type="PANTHER" id="PTHR38011">
    <property type="entry name" value="DIHYDROFOLATE REDUCTASE FAMILY PROTEIN (AFU_ORTHOLOGUE AFUA_8G06820)"/>
    <property type="match status" value="1"/>
</dbReference>
<proteinExistence type="predicted"/>
<dbReference type="GO" id="GO:0008703">
    <property type="term" value="F:5-amino-6-(5-phosphoribosylamino)uracil reductase activity"/>
    <property type="evidence" value="ECO:0007669"/>
    <property type="project" value="InterPro"/>
</dbReference>
<dbReference type="OrthoDB" id="9782335at2"/>
<dbReference type="Gene3D" id="3.40.430.10">
    <property type="entry name" value="Dihydrofolate Reductase, subunit A"/>
    <property type="match status" value="1"/>
</dbReference>
<organism evidence="2 3">
    <name type="scientific">Ruegeria halocynthiae</name>
    <dbReference type="NCBI Taxonomy" id="985054"/>
    <lineage>
        <taxon>Bacteria</taxon>
        <taxon>Pseudomonadati</taxon>
        <taxon>Pseudomonadota</taxon>
        <taxon>Alphaproteobacteria</taxon>
        <taxon>Rhodobacterales</taxon>
        <taxon>Roseobacteraceae</taxon>
        <taxon>Ruegeria</taxon>
    </lineage>
</organism>
<dbReference type="GO" id="GO:0009231">
    <property type="term" value="P:riboflavin biosynthetic process"/>
    <property type="evidence" value="ECO:0007669"/>
    <property type="project" value="InterPro"/>
</dbReference>
<dbReference type="Proteomes" id="UP000183400">
    <property type="component" value="Unassembled WGS sequence"/>
</dbReference>
<keyword evidence="3" id="KW-1185">Reference proteome</keyword>
<name>A0A1H3EXK6_9RHOB</name>
<dbReference type="PANTHER" id="PTHR38011:SF11">
    <property type="entry name" value="2,5-DIAMINO-6-RIBOSYLAMINO-4(3H)-PYRIMIDINONE 5'-PHOSPHATE REDUCTASE"/>
    <property type="match status" value="1"/>
</dbReference>